<feature type="non-terminal residue" evidence="6">
    <location>
        <position position="1"/>
    </location>
</feature>
<feature type="domain" description="SLC12A transporter C-terminal" evidence="5">
    <location>
        <begin position="1"/>
        <end position="123"/>
    </location>
</feature>
<reference evidence="6" key="1">
    <citation type="submission" date="2020-11" db="EMBL/GenBank/DDBJ databases">
        <authorList>
            <person name="Tran Van P."/>
        </authorList>
    </citation>
    <scope>NUCLEOTIDE SEQUENCE</scope>
</reference>
<gene>
    <name evidence="6" type="ORF">CTOB1V02_LOCUS16996</name>
</gene>
<dbReference type="GO" id="GO:0055064">
    <property type="term" value="P:chloride ion homeostasis"/>
    <property type="evidence" value="ECO:0007669"/>
    <property type="project" value="TreeGrafter"/>
</dbReference>
<dbReference type="GO" id="GO:0016020">
    <property type="term" value="C:membrane"/>
    <property type="evidence" value="ECO:0007669"/>
    <property type="project" value="UniProtKB-SubCell"/>
</dbReference>
<dbReference type="InterPro" id="IPR018491">
    <property type="entry name" value="SLC12_C"/>
</dbReference>
<sequence length="142" mass="16229">MITGDIQCGTLKQRDRLAIYRKANSWIRRHKIKAFYNLVEADQFDTGAKSLIELAGLGKLKPNLLMMGFKSDWQTSERQKMIQYFNVIHEALDHYMAVAILRVPCGLDFSNVVREDEDVELKGSPDKHWLLKGVETSSPTTS</sequence>
<dbReference type="InterPro" id="IPR004842">
    <property type="entry name" value="SLC12A_fam"/>
</dbReference>
<dbReference type="PANTHER" id="PTHR11827:SF103">
    <property type="entry name" value="SODIUM CHLORIDE COTRANSPORTER 69, ISOFORM E"/>
    <property type="match status" value="1"/>
</dbReference>
<evidence type="ECO:0000259" key="5">
    <source>
        <dbReference type="Pfam" id="PF03522"/>
    </source>
</evidence>
<keyword evidence="2" id="KW-0812">Transmembrane</keyword>
<name>A0A7R8WYH1_9CRUS</name>
<dbReference type="GO" id="GO:0055078">
    <property type="term" value="P:sodium ion homeostasis"/>
    <property type="evidence" value="ECO:0007669"/>
    <property type="project" value="TreeGrafter"/>
</dbReference>
<dbReference type="EMBL" id="OB717821">
    <property type="protein sequence ID" value="CAD7239181.1"/>
    <property type="molecule type" value="Genomic_DNA"/>
</dbReference>
<keyword evidence="3" id="KW-1133">Transmembrane helix</keyword>
<evidence type="ECO:0000256" key="1">
    <source>
        <dbReference type="ARBA" id="ARBA00004141"/>
    </source>
</evidence>
<dbReference type="GO" id="GO:0008511">
    <property type="term" value="F:sodium:potassium:chloride symporter activity"/>
    <property type="evidence" value="ECO:0007669"/>
    <property type="project" value="TreeGrafter"/>
</dbReference>
<evidence type="ECO:0000256" key="4">
    <source>
        <dbReference type="ARBA" id="ARBA00023136"/>
    </source>
</evidence>
<dbReference type="GO" id="GO:0006884">
    <property type="term" value="P:cell volume homeostasis"/>
    <property type="evidence" value="ECO:0007669"/>
    <property type="project" value="TreeGrafter"/>
</dbReference>
<dbReference type="OrthoDB" id="2020542at2759"/>
<dbReference type="GO" id="GO:1990573">
    <property type="term" value="P:potassium ion import across plasma membrane"/>
    <property type="evidence" value="ECO:0007669"/>
    <property type="project" value="TreeGrafter"/>
</dbReference>
<dbReference type="GO" id="GO:0055075">
    <property type="term" value="P:potassium ion homeostasis"/>
    <property type="evidence" value="ECO:0007669"/>
    <property type="project" value="TreeGrafter"/>
</dbReference>
<evidence type="ECO:0000256" key="3">
    <source>
        <dbReference type="ARBA" id="ARBA00022989"/>
    </source>
</evidence>
<keyword evidence="4" id="KW-0472">Membrane</keyword>
<accession>A0A7R8WYH1</accession>
<evidence type="ECO:0000256" key="2">
    <source>
        <dbReference type="ARBA" id="ARBA00022692"/>
    </source>
</evidence>
<proteinExistence type="predicted"/>
<dbReference type="Pfam" id="PF03522">
    <property type="entry name" value="SLC12"/>
    <property type="match status" value="1"/>
</dbReference>
<dbReference type="AlphaFoldDB" id="A0A7R8WYH1"/>
<organism evidence="6">
    <name type="scientific">Cyprideis torosa</name>
    <dbReference type="NCBI Taxonomy" id="163714"/>
    <lineage>
        <taxon>Eukaryota</taxon>
        <taxon>Metazoa</taxon>
        <taxon>Ecdysozoa</taxon>
        <taxon>Arthropoda</taxon>
        <taxon>Crustacea</taxon>
        <taxon>Oligostraca</taxon>
        <taxon>Ostracoda</taxon>
        <taxon>Podocopa</taxon>
        <taxon>Podocopida</taxon>
        <taxon>Cytherocopina</taxon>
        <taxon>Cytheroidea</taxon>
        <taxon>Cytherideidae</taxon>
        <taxon>Cyprideis</taxon>
    </lineage>
</organism>
<dbReference type="PANTHER" id="PTHR11827">
    <property type="entry name" value="SOLUTE CARRIER FAMILY 12, CATION COTRANSPORTERS"/>
    <property type="match status" value="1"/>
</dbReference>
<protein>
    <recommendedName>
        <fullName evidence="5">SLC12A transporter C-terminal domain-containing protein</fullName>
    </recommendedName>
</protein>
<comment type="subcellular location">
    <subcellularLocation>
        <location evidence="1">Membrane</location>
        <topology evidence="1">Multi-pass membrane protein</topology>
    </subcellularLocation>
</comment>
<evidence type="ECO:0000313" key="6">
    <source>
        <dbReference type="EMBL" id="CAD7239181.1"/>
    </source>
</evidence>